<reference evidence="3" key="1">
    <citation type="submission" date="2015-07" db="EMBL/GenBank/DDBJ databases">
        <title>Complete Genome of Thermincola ferriacetica strain Z-0001T.</title>
        <authorList>
            <person name="Lusk B."/>
            <person name="Badalamenti J.P."/>
            <person name="Parameswaran P."/>
            <person name="Bond D.R."/>
            <person name="Torres C.I."/>
        </authorList>
    </citation>
    <scope>NUCLEOTIDE SEQUENCE [LARGE SCALE GENOMIC DNA]</scope>
    <source>
        <strain evidence="3">Z-0001</strain>
    </source>
</reference>
<accession>A0A0L6W510</accession>
<dbReference type="RefSeq" id="WP_052216922.1">
    <property type="nucleotide sequence ID" value="NZ_LGTE01000003.1"/>
</dbReference>
<name>A0A0L6W510_9FIRM</name>
<protein>
    <submittedName>
        <fullName evidence="2">Uncharacterized protein</fullName>
    </submittedName>
</protein>
<keyword evidence="1" id="KW-1133">Transmembrane helix</keyword>
<keyword evidence="3" id="KW-1185">Reference proteome</keyword>
<keyword evidence="1" id="KW-0472">Membrane</keyword>
<dbReference type="AlphaFoldDB" id="A0A0L6W510"/>
<comment type="caution">
    <text evidence="2">The sequence shown here is derived from an EMBL/GenBank/DDBJ whole genome shotgun (WGS) entry which is preliminary data.</text>
</comment>
<evidence type="ECO:0000313" key="2">
    <source>
        <dbReference type="EMBL" id="KNZ70556.1"/>
    </source>
</evidence>
<gene>
    <name evidence="2" type="ORF">Tfer_0740</name>
</gene>
<dbReference type="EMBL" id="LGTE01000003">
    <property type="protein sequence ID" value="KNZ70556.1"/>
    <property type="molecule type" value="Genomic_DNA"/>
</dbReference>
<dbReference type="Proteomes" id="UP000037175">
    <property type="component" value="Unassembled WGS sequence"/>
</dbReference>
<proteinExistence type="predicted"/>
<evidence type="ECO:0000313" key="3">
    <source>
        <dbReference type="Proteomes" id="UP000037175"/>
    </source>
</evidence>
<feature type="transmembrane region" description="Helical" evidence="1">
    <location>
        <begin position="98"/>
        <end position="122"/>
    </location>
</feature>
<evidence type="ECO:0000256" key="1">
    <source>
        <dbReference type="SAM" id="Phobius"/>
    </source>
</evidence>
<keyword evidence="1" id="KW-0812">Transmembrane</keyword>
<organism evidence="2 3">
    <name type="scientific">Thermincola ferriacetica</name>
    <dbReference type="NCBI Taxonomy" id="281456"/>
    <lineage>
        <taxon>Bacteria</taxon>
        <taxon>Bacillati</taxon>
        <taxon>Bacillota</taxon>
        <taxon>Clostridia</taxon>
        <taxon>Eubacteriales</taxon>
        <taxon>Thermincolaceae</taxon>
        <taxon>Thermincola</taxon>
    </lineage>
</organism>
<sequence length="173" mass="17910">MMMMSEMGRSAEMAMDNMPMNDMVTMGSGSMNISWGANNMSNMPGMATPAPVDGMVNHAGMPGMIDPNAAAQMHDAATHSSGLLGLGNLDLNSLLSTLLTLAVDVFVILLLVGLVVGAAVLIKKYVLNGALFAGGSNTACTKCGTVLKNEWTCCPKCGQSKVVPQPSTEPQTA</sequence>